<reference evidence="1 2" key="1">
    <citation type="journal article" date="2012" name="J. Bacteriol.">
        <title>Complete genome sequence of the broad-host-range strain Sinorhizobium fredii USDA257.</title>
        <authorList>
            <person name="Schuldes J."/>
            <person name="Rodriguez Orbegoso M."/>
            <person name="Schmeisser C."/>
            <person name="Krishnan H.B."/>
            <person name="Daniel R."/>
            <person name="Streit W.R."/>
        </authorList>
    </citation>
    <scope>NUCLEOTIDE SEQUENCE [LARGE SCALE GENOMIC DNA]</scope>
    <source>
        <strain evidence="1 2">USDA 257</strain>
    </source>
</reference>
<evidence type="ECO:0000313" key="1">
    <source>
        <dbReference type="EMBL" id="AFL50840.1"/>
    </source>
</evidence>
<protein>
    <submittedName>
        <fullName evidence="1">Uncharacterized protein</fullName>
    </submittedName>
</protein>
<dbReference type="AlphaFoldDB" id="I3X4N4"/>
<dbReference type="PATRIC" id="fig|1185652.3.peg.2333"/>
<organism evidence="1 2">
    <name type="scientific">Sinorhizobium fredii (strain USDA 257)</name>
    <dbReference type="NCBI Taxonomy" id="1185652"/>
    <lineage>
        <taxon>Bacteria</taxon>
        <taxon>Pseudomonadati</taxon>
        <taxon>Pseudomonadota</taxon>
        <taxon>Alphaproteobacteria</taxon>
        <taxon>Hyphomicrobiales</taxon>
        <taxon>Rhizobiaceae</taxon>
        <taxon>Sinorhizobium/Ensifer group</taxon>
        <taxon>Sinorhizobium</taxon>
    </lineage>
</organism>
<gene>
    <name evidence="1" type="ORF">USDA257_c22590</name>
</gene>
<dbReference type="KEGG" id="sfd:USDA257_c22590"/>
<dbReference type="HOGENOM" id="CLU_1546581_0_0_5"/>
<evidence type="ECO:0000313" key="2">
    <source>
        <dbReference type="Proteomes" id="UP000006180"/>
    </source>
</evidence>
<name>I3X4N4_SINF2</name>
<dbReference type="Proteomes" id="UP000006180">
    <property type="component" value="Chromosome"/>
</dbReference>
<dbReference type="STRING" id="1185652.USDA257_c22590"/>
<proteinExistence type="predicted"/>
<sequence length="173" mass="18983">MSRSASIASRSRACRSVSFAFGVIQQRRSSQQRPASGCSCRYSIAYSAPTVRGPASTDICPSSCLRDCSRIILDCGVCCRKTFLLAAVGSNRGVSLHRPDAARHDPERCRRVKLMAYPVTPHEEAVLTNIKYFAFDLLLGLYDNEVKYTEAVYDGAGLTETSINSCTTTPSRR</sequence>
<accession>I3X4N4</accession>
<dbReference type="EMBL" id="CP003563">
    <property type="protein sequence ID" value="AFL50840.1"/>
    <property type="molecule type" value="Genomic_DNA"/>
</dbReference>